<name>A0ABD2WIJ7_9HYME</name>
<dbReference type="Proteomes" id="UP001627154">
    <property type="component" value="Unassembled WGS sequence"/>
</dbReference>
<protein>
    <recommendedName>
        <fullName evidence="3">Phorbol-ester/DAG-type domain-containing protein</fullName>
    </recommendedName>
</protein>
<organism evidence="1 2">
    <name type="scientific">Trichogramma kaykai</name>
    <dbReference type="NCBI Taxonomy" id="54128"/>
    <lineage>
        <taxon>Eukaryota</taxon>
        <taxon>Metazoa</taxon>
        <taxon>Ecdysozoa</taxon>
        <taxon>Arthropoda</taxon>
        <taxon>Hexapoda</taxon>
        <taxon>Insecta</taxon>
        <taxon>Pterygota</taxon>
        <taxon>Neoptera</taxon>
        <taxon>Endopterygota</taxon>
        <taxon>Hymenoptera</taxon>
        <taxon>Apocrita</taxon>
        <taxon>Proctotrupomorpha</taxon>
        <taxon>Chalcidoidea</taxon>
        <taxon>Trichogrammatidae</taxon>
        <taxon>Trichogramma</taxon>
    </lineage>
</organism>
<evidence type="ECO:0000313" key="2">
    <source>
        <dbReference type="Proteomes" id="UP001627154"/>
    </source>
</evidence>
<proteinExistence type="predicted"/>
<evidence type="ECO:0000313" key="1">
    <source>
        <dbReference type="EMBL" id="KAL3392875.1"/>
    </source>
</evidence>
<comment type="caution">
    <text evidence="1">The sequence shown here is derived from an EMBL/GenBank/DDBJ whole genome shotgun (WGS) entry which is preliminary data.</text>
</comment>
<sequence>MPECARCNSNLTREYRQCNACHKCVHHGCAAPYLRKKGTNACCLRAFAIKDDNVISEIQAESSRASIVTKSASANARKVTLDKAHGLVEDNTVNPPTSLCDTEMSKLPEEVPAWFKDLVKNRCLTHNYDVFAMGETFLTSEIADSRVRLEGYNIFTNSRKGKEGGGGEGGGPCTSEVVIILKFSSNQTQITTTRRNFSFWS</sequence>
<gene>
    <name evidence="1" type="ORF">TKK_012580</name>
</gene>
<keyword evidence="2" id="KW-1185">Reference proteome</keyword>
<reference evidence="1 2" key="1">
    <citation type="journal article" date="2024" name="bioRxiv">
        <title>A reference genome for Trichogramma kaykai: A tiny desert-dwelling parasitoid wasp with competing sex-ratio distorters.</title>
        <authorList>
            <person name="Culotta J."/>
            <person name="Lindsey A.R."/>
        </authorList>
    </citation>
    <scope>NUCLEOTIDE SEQUENCE [LARGE SCALE GENOMIC DNA]</scope>
    <source>
        <strain evidence="1 2">KSX58</strain>
    </source>
</reference>
<accession>A0ABD2WIJ7</accession>
<evidence type="ECO:0008006" key="3">
    <source>
        <dbReference type="Google" id="ProtNLM"/>
    </source>
</evidence>
<dbReference type="AlphaFoldDB" id="A0ABD2WIJ7"/>
<dbReference type="EMBL" id="JBJJXI010000101">
    <property type="protein sequence ID" value="KAL3392875.1"/>
    <property type="molecule type" value="Genomic_DNA"/>
</dbReference>